<dbReference type="InParanoid" id="A0A3Q7G3D8"/>
<keyword evidence="2" id="KW-0646">Protease inhibitor</keyword>
<reference evidence="5" key="1">
    <citation type="journal article" date="2012" name="Nature">
        <title>The tomato genome sequence provides insights into fleshy fruit evolution.</title>
        <authorList>
            <consortium name="Tomato Genome Consortium"/>
        </authorList>
    </citation>
    <scope>NUCLEOTIDE SEQUENCE [LARGE SCALE GENOMIC DNA]</scope>
    <source>
        <strain evidence="5">cv. Heinz 1706</strain>
    </source>
</reference>
<organism evidence="5">
    <name type="scientific">Solanum lycopersicum</name>
    <name type="common">Tomato</name>
    <name type="synonym">Lycopersicon esculentum</name>
    <dbReference type="NCBI Taxonomy" id="4081"/>
    <lineage>
        <taxon>Eukaryota</taxon>
        <taxon>Viridiplantae</taxon>
        <taxon>Streptophyta</taxon>
        <taxon>Embryophyta</taxon>
        <taxon>Tracheophyta</taxon>
        <taxon>Spermatophyta</taxon>
        <taxon>Magnoliopsida</taxon>
        <taxon>eudicotyledons</taxon>
        <taxon>Gunneridae</taxon>
        <taxon>Pentapetalae</taxon>
        <taxon>asterids</taxon>
        <taxon>lamiids</taxon>
        <taxon>Solanales</taxon>
        <taxon>Solanaceae</taxon>
        <taxon>Solanoideae</taxon>
        <taxon>Solaneae</taxon>
        <taxon>Solanum</taxon>
        <taxon>Solanum subgen. Lycopersicon</taxon>
    </lineage>
</organism>
<dbReference type="Gramene" id="Solyc03g020070.3.1">
    <property type="protein sequence ID" value="Solyc03g020070.3.1.1"/>
    <property type="gene ID" value="Solyc03g020070.3"/>
</dbReference>
<dbReference type="Proteomes" id="UP000004994">
    <property type="component" value="Chromosome 3"/>
</dbReference>
<dbReference type="GO" id="GO:0004867">
    <property type="term" value="F:serine-type endopeptidase inhibitor activity"/>
    <property type="evidence" value="ECO:0007669"/>
    <property type="project" value="UniProtKB-KW"/>
</dbReference>
<dbReference type="EnsemblPlants" id="Solyc03g020070.3.1">
    <property type="protein sequence ID" value="Solyc03g020070.3.1.1"/>
    <property type="gene ID" value="Solyc03g020070.3"/>
</dbReference>
<evidence type="ECO:0000313" key="5">
    <source>
        <dbReference type="EnsemblPlants" id="Solyc03g020070.3.1.1"/>
    </source>
</evidence>
<dbReference type="Gene3D" id="3.30.60.30">
    <property type="match status" value="1"/>
</dbReference>
<name>A0A3Q7G3D8_SOLLC</name>
<evidence type="ECO:0000256" key="1">
    <source>
        <dbReference type="ARBA" id="ARBA00007766"/>
    </source>
</evidence>
<evidence type="ECO:0000256" key="4">
    <source>
        <dbReference type="ARBA" id="ARBA00023157"/>
    </source>
</evidence>
<dbReference type="SUPFAM" id="SSF100897">
    <property type="entry name" value="Plant proteinase inhibitors"/>
    <property type="match status" value="1"/>
</dbReference>
<evidence type="ECO:0000256" key="2">
    <source>
        <dbReference type="ARBA" id="ARBA00022690"/>
    </source>
</evidence>
<dbReference type="AlphaFoldDB" id="A0A3Q7G3D8"/>
<keyword evidence="3" id="KW-0722">Serine protease inhibitor</keyword>
<proteinExistence type="inferred from homology"/>
<dbReference type="PANTHER" id="PTHR33832">
    <property type="entry name" value="SERINE-TYPE ENDOPEPTIDASE INHIBITOR"/>
    <property type="match status" value="1"/>
</dbReference>
<keyword evidence="6" id="KW-1185">Reference proteome</keyword>
<sequence length="180" mass="20141">MLMPSLVLRNVVILGLGYAHVHKEVRKIPYAQTVVQVLKVAIIIVLMELLFVKDNLTLETQKLALEIVIHILPIQSVPVQEERRLFIPLDVPRVARDTKVATISVKMASLFVKERVMNPRYVRTLECDPRVAYMICPSSKLAKLNRVCVNCCTAGDGCKLYGYDGSLICTGEPQSYISTA</sequence>
<evidence type="ECO:0000256" key="3">
    <source>
        <dbReference type="ARBA" id="ARBA00022900"/>
    </source>
</evidence>
<evidence type="ECO:0000313" key="6">
    <source>
        <dbReference type="Proteomes" id="UP000004994"/>
    </source>
</evidence>
<reference evidence="5" key="2">
    <citation type="submission" date="2019-01" db="UniProtKB">
        <authorList>
            <consortium name="EnsemblPlants"/>
        </authorList>
    </citation>
    <scope>IDENTIFICATION</scope>
    <source>
        <strain evidence="5">cv. Heinz 1706</strain>
    </source>
</reference>
<protein>
    <submittedName>
        <fullName evidence="5">Uncharacterized protein</fullName>
    </submittedName>
</protein>
<dbReference type="InterPro" id="IPR051391">
    <property type="entry name" value="Protease_inhibitor_I20"/>
</dbReference>
<comment type="similarity">
    <text evidence="1">Belongs to the protease inhibitor I20 (potato type II proteinase inhibitor) family.</text>
</comment>
<accession>A0A3Q7G3D8</accession>
<dbReference type="Pfam" id="PF02428">
    <property type="entry name" value="Prot_inhib_II"/>
    <property type="match status" value="1"/>
</dbReference>
<keyword evidence="4" id="KW-1015">Disulfide bond</keyword>
<dbReference type="PANTHER" id="PTHR33832:SF29">
    <property type="entry name" value="PROTEINASE INHIBITOR TYPE-2 CEVI57"/>
    <property type="match status" value="1"/>
</dbReference>
<dbReference type="InterPro" id="IPR003465">
    <property type="entry name" value="Prot_inh_I20"/>
</dbReference>